<evidence type="ECO:0000256" key="1">
    <source>
        <dbReference type="ARBA" id="ARBA00006484"/>
    </source>
</evidence>
<evidence type="ECO:0000313" key="4">
    <source>
        <dbReference type="Proteomes" id="UP000199527"/>
    </source>
</evidence>
<dbReference type="AlphaFoldDB" id="A0A1G8YBL2"/>
<dbReference type="Gene3D" id="3.40.50.720">
    <property type="entry name" value="NAD(P)-binding Rossmann-like Domain"/>
    <property type="match status" value="1"/>
</dbReference>
<dbReference type="PANTHER" id="PTHR43477">
    <property type="entry name" value="DIHYDROANTICAPSIN 7-DEHYDROGENASE"/>
    <property type="match status" value="1"/>
</dbReference>
<organism evidence="3 4">
    <name type="scientific">Ferrimonas sediminum</name>
    <dbReference type="NCBI Taxonomy" id="718193"/>
    <lineage>
        <taxon>Bacteria</taxon>
        <taxon>Pseudomonadati</taxon>
        <taxon>Pseudomonadota</taxon>
        <taxon>Gammaproteobacteria</taxon>
        <taxon>Alteromonadales</taxon>
        <taxon>Ferrimonadaceae</taxon>
        <taxon>Ferrimonas</taxon>
    </lineage>
</organism>
<dbReference type="PANTHER" id="PTHR43477:SF1">
    <property type="entry name" value="DIHYDROANTICAPSIN 7-DEHYDROGENASE"/>
    <property type="match status" value="1"/>
</dbReference>
<dbReference type="OrthoDB" id="9787486at2"/>
<name>A0A1G8YBL2_9GAMM</name>
<dbReference type="Pfam" id="PF13561">
    <property type="entry name" value="adh_short_C2"/>
    <property type="match status" value="1"/>
</dbReference>
<dbReference type="RefSeq" id="WP_090367285.1">
    <property type="nucleotide sequence ID" value="NZ_FNEM01000017.1"/>
</dbReference>
<evidence type="ECO:0000313" key="3">
    <source>
        <dbReference type="EMBL" id="SDK00086.1"/>
    </source>
</evidence>
<dbReference type="PRINTS" id="PR00081">
    <property type="entry name" value="GDHRDH"/>
</dbReference>
<sequence length="207" mass="21605">MKILLAGASGTIGGAIEKRLAVEHQVITAGYSHGNLRFDLADSDSIRIMIDAVGEVDAIICAAGVTSFGPFEHLTEADYHQTLNSKLMGQVNLLRIGRQAVRRGGSITLTSGFAAREPVPGCAAVAMANGALESFVKAVAVELTEVRVNVVSPSFVTETMAMMGMGTSTSVSASLTAAVYEAALLGTMSGETLQVAEYVNADTHWVI</sequence>
<accession>A0A1G8YBL2</accession>
<dbReference type="NCBIfam" id="NF005754">
    <property type="entry name" value="PRK07578.1"/>
    <property type="match status" value="1"/>
</dbReference>
<dbReference type="Proteomes" id="UP000199527">
    <property type="component" value="Unassembled WGS sequence"/>
</dbReference>
<protein>
    <submittedName>
        <fullName evidence="3">NADP-dependent 3-hydroxy acid dehydrogenase YdfG</fullName>
    </submittedName>
</protein>
<keyword evidence="4" id="KW-1185">Reference proteome</keyword>
<evidence type="ECO:0000256" key="2">
    <source>
        <dbReference type="ARBA" id="ARBA00023002"/>
    </source>
</evidence>
<dbReference type="CDD" id="cd11731">
    <property type="entry name" value="Lin1944_like_SDR_c"/>
    <property type="match status" value="1"/>
</dbReference>
<comment type="similarity">
    <text evidence="1">Belongs to the short-chain dehydrogenases/reductases (SDR) family.</text>
</comment>
<dbReference type="InterPro" id="IPR036291">
    <property type="entry name" value="NAD(P)-bd_dom_sf"/>
</dbReference>
<dbReference type="SUPFAM" id="SSF51735">
    <property type="entry name" value="NAD(P)-binding Rossmann-fold domains"/>
    <property type="match status" value="1"/>
</dbReference>
<dbReference type="GO" id="GO:0016491">
    <property type="term" value="F:oxidoreductase activity"/>
    <property type="evidence" value="ECO:0007669"/>
    <property type="project" value="UniProtKB-KW"/>
</dbReference>
<keyword evidence="2" id="KW-0560">Oxidoreductase</keyword>
<dbReference type="InterPro" id="IPR051122">
    <property type="entry name" value="SDR_DHRS6-like"/>
</dbReference>
<dbReference type="InterPro" id="IPR002347">
    <property type="entry name" value="SDR_fam"/>
</dbReference>
<gene>
    <name evidence="3" type="ORF">SAMN04488540_11726</name>
</gene>
<dbReference type="EMBL" id="FNEM01000017">
    <property type="protein sequence ID" value="SDK00086.1"/>
    <property type="molecule type" value="Genomic_DNA"/>
</dbReference>
<reference evidence="4" key="1">
    <citation type="submission" date="2016-10" db="EMBL/GenBank/DDBJ databases">
        <authorList>
            <person name="Varghese N."/>
            <person name="Submissions S."/>
        </authorList>
    </citation>
    <scope>NUCLEOTIDE SEQUENCE [LARGE SCALE GENOMIC DNA]</scope>
    <source>
        <strain evidence="4">DSM 23317</strain>
    </source>
</reference>
<proteinExistence type="inferred from homology"/>